<evidence type="ECO:0000256" key="2">
    <source>
        <dbReference type="ARBA" id="ARBA00022475"/>
    </source>
</evidence>
<accession>A0A540R4R4</accession>
<keyword evidence="5 8" id="KW-1133">Transmembrane helix</keyword>
<dbReference type="Proteomes" id="UP000318080">
    <property type="component" value="Unassembled WGS sequence"/>
</dbReference>
<keyword evidence="10" id="KW-1185">Reference proteome</keyword>
<evidence type="ECO:0000256" key="7">
    <source>
        <dbReference type="ARBA" id="ARBA00024033"/>
    </source>
</evidence>
<feature type="transmembrane region" description="Helical" evidence="8">
    <location>
        <begin position="345"/>
        <end position="366"/>
    </location>
</feature>
<evidence type="ECO:0000256" key="8">
    <source>
        <dbReference type="SAM" id="Phobius"/>
    </source>
</evidence>
<keyword evidence="3" id="KW-0808">Transferase</keyword>
<dbReference type="STRING" id="1686286.GCA_900092335_01594"/>
<sequence>MKLLENPAFRLTLAVLGALGGLATIIQHVLVTDFPVDMIIYREGVKAFLDGRSVYAEPMMAGDLKLPFIYPPFGALFMVPLTIFSGITDSMAGDIMIVISDLAILACLFGIFRAVTKRSDIWWAILPVWALGLNFEPVRLNDGFAQINIVVMTLVVADLVPRKRFLPQGWLIGVAAAIKITPLAILLYFLVRKEWKPILTAAASAVIATLIAAAVRWQVFVEFFSTKLLQMGSGGDFGVGTDYQSNSSLKAVIQRLFTSKEAAEAHGTLINLLWLAAALLTVVLGALLIRRLVHRGWDTEAWMTAAVVMLLISPVSWSHHWVWLALIIPVLFYRVCETRTWLTGGLMAVLVAWAAMLLTVPPKWWFGDQIDVYDMPFFQKFLVDDFVWLAVIAFTLFALCFARTQSPTISRSAAK</sequence>
<dbReference type="EMBL" id="VHIR01000019">
    <property type="protein sequence ID" value="TQE42729.1"/>
    <property type="molecule type" value="Genomic_DNA"/>
</dbReference>
<proteinExistence type="inferred from homology"/>
<dbReference type="InterPro" id="IPR018584">
    <property type="entry name" value="GT87"/>
</dbReference>
<gene>
    <name evidence="9" type="ORF">EJK80_11100</name>
</gene>
<evidence type="ECO:0000313" key="10">
    <source>
        <dbReference type="Proteomes" id="UP000318080"/>
    </source>
</evidence>
<keyword evidence="4 8" id="KW-0812">Transmembrane</keyword>
<feature type="transmembrane region" description="Helical" evidence="8">
    <location>
        <begin position="95"/>
        <end position="115"/>
    </location>
</feature>
<organism evidence="9 10">
    <name type="scientific">Corynebacterium phoceense</name>
    <dbReference type="NCBI Taxonomy" id="1686286"/>
    <lineage>
        <taxon>Bacteria</taxon>
        <taxon>Bacillati</taxon>
        <taxon>Actinomycetota</taxon>
        <taxon>Actinomycetes</taxon>
        <taxon>Mycobacteriales</taxon>
        <taxon>Corynebacteriaceae</taxon>
        <taxon>Corynebacterium</taxon>
    </lineage>
</organism>
<name>A0A540R4R4_9CORY</name>
<feature type="transmembrane region" description="Helical" evidence="8">
    <location>
        <begin position="68"/>
        <end position="88"/>
    </location>
</feature>
<evidence type="ECO:0000256" key="6">
    <source>
        <dbReference type="ARBA" id="ARBA00023136"/>
    </source>
</evidence>
<keyword evidence="6 8" id="KW-0472">Membrane</keyword>
<evidence type="ECO:0000256" key="3">
    <source>
        <dbReference type="ARBA" id="ARBA00022679"/>
    </source>
</evidence>
<dbReference type="RefSeq" id="WP_066493391.1">
    <property type="nucleotide sequence ID" value="NZ_VHIR01000019.1"/>
</dbReference>
<dbReference type="AlphaFoldDB" id="A0A540R4R4"/>
<feature type="transmembrane region" description="Helical" evidence="8">
    <location>
        <begin position="269"/>
        <end position="289"/>
    </location>
</feature>
<dbReference type="GO" id="GO:0016758">
    <property type="term" value="F:hexosyltransferase activity"/>
    <property type="evidence" value="ECO:0007669"/>
    <property type="project" value="InterPro"/>
</dbReference>
<evidence type="ECO:0000256" key="1">
    <source>
        <dbReference type="ARBA" id="ARBA00004651"/>
    </source>
</evidence>
<feature type="transmembrane region" description="Helical" evidence="8">
    <location>
        <begin position="169"/>
        <end position="191"/>
    </location>
</feature>
<protein>
    <submittedName>
        <fullName evidence="9">DUF2029 domain-containing protein</fullName>
    </submittedName>
</protein>
<feature type="transmembrane region" description="Helical" evidence="8">
    <location>
        <begin position="12"/>
        <end position="31"/>
    </location>
</feature>
<comment type="caution">
    <text evidence="9">The sequence shown here is derived from an EMBL/GenBank/DDBJ whole genome shotgun (WGS) entry which is preliminary data.</text>
</comment>
<evidence type="ECO:0000256" key="5">
    <source>
        <dbReference type="ARBA" id="ARBA00022989"/>
    </source>
</evidence>
<evidence type="ECO:0000256" key="4">
    <source>
        <dbReference type="ARBA" id="ARBA00022692"/>
    </source>
</evidence>
<feature type="transmembrane region" description="Helical" evidence="8">
    <location>
        <begin position="386"/>
        <end position="402"/>
    </location>
</feature>
<evidence type="ECO:0000313" key="9">
    <source>
        <dbReference type="EMBL" id="TQE42729.1"/>
    </source>
</evidence>
<keyword evidence="2" id="KW-1003">Cell membrane</keyword>
<dbReference type="Pfam" id="PF09594">
    <property type="entry name" value="GT87"/>
    <property type="match status" value="1"/>
</dbReference>
<reference evidence="9 10" key="1">
    <citation type="submission" date="2019-06" db="EMBL/GenBank/DDBJ databases">
        <title>Draft genome of C. phoceense Strain 272.</title>
        <authorList>
            <person name="Pacheco L.G.C."/>
            <person name="Barberis C.M."/>
            <person name="Almuzara M.N."/>
            <person name="Traglia G.M."/>
            <person name="Santos C.S."/>
            <person name="Rocha D.J.P.G."/>
            <person name="Aguiar E.R.G.R."/>
            <person name="Vay C.A."/>
        </authorList>
    </citation>
    <scope>NUCLEOTIDE SEQUENCE [LARGE SCALE GENOMIC DNA]</scope>
    <source>
        <strain evidence="9 10">272</strain>
    </source>
</reference>
<dbReference type="GO" id="GO:0005886">
    <property type="term" value="C:plasma membrane"/>
    <property type="evidence" value="ECO:0007669"/>
    <property type="project" value="UniProtKB-SubCell"/>
</dbReference>
<comment type="similarity">
    <text evidence="7">Belongs to the glycosyltransferase 87 family.</text>
</comment>
<feature type="transmembrane region" description="Helical" evidence="8">
    <location>
        <begin position="197"/>
        <end position="217"/>
    </location>
</feature>
<comment type="subcellular location">
    <subcellularLocation>
        <location evidence="1">Cell membrane</location>
        <topology evidence="1">Multi-pass membrane protein</topology>
    </subcellularLocation>
</comment>